<dbReference type="EMBL" id="CP011125">
    <property type="protein sequence ID" value="AKF05727.1"/>
    <property type="molecule type" value="Genomic_DNA"/>
</dbReference>
<proteinExistence type="predicted"/>
<sequence length="227" mass="23238">MWTVAAGWATRADARCAPQGLAPRVLTPVTASLPRDGGGIVVAMVGSSSGENVAMPSGVQLVRGRRTQDLVARELAPGLVRFAAATRLTPGTFSAPALGATSSIAVGRSPLPGVPTRPSVSELRRVAATGMSSRRTPRTEVRATLEFPVPAGIVAIVVAWGEDGAPAAWQPAIEGQREVVVWSEPARCASAPEGTVAPPEGEGASGRIAFVDAYGQVSPFSAAVPLR</sequence>
<reference evidence="1 2" key="1">
    <citation type="submission" date="2015-03" db="EMBL/GenBank/DDBJ databases">
        <title>Genome assembly of Sandaracinus amylolyticus DSM 53668.</title>
        <authorList>
            <person name="Sharma G."/>
            <person name="Subramanian S."/>
        </authorList>
    </citation>
    <scope>NUCLEOTIDE SEQUENCE [LARGE SCALE GENOMIC DNA]</scope>
    <source>
        <strain evidence="1 2">DSM 53668</strain>
    </source>
</reference>
<dbReference type="Proteomes" id="UP000034883">
    <property type="component" value="Chromosome"/>
</dbReference>
<evidence type="ECO:0000313" key="2">
    <source>
        <dbReference type="Proteomes" id="UP000034883"/>
    </source>
</evidence>
<gene>
    <name evidence="1" type="ORF">DB32_002876</name>
</gene>
<dbReference type="STRING" id="927083.DB32_002876"/>
<protein>
    <submittedName>
        <fullName evidence="1">Uncharacterized protein</fullName>
    </submittedName>
</protein>
<organism evidence="1 2">
    <name type="scientific">Sandaracinus amylolyticus</name>
    <dbReference type="NCBI Taxonomy" id="927083"/>
    <lineage>
        <taxon>Bacteria</taxon>
        <taxon>Pseudomonadati</taxon>
        <taxon>Myxococcota</taxon>
        <taxon>Polyangia</taxon>
        <taxon>Polyangiales</taxon>
        <taxon>Sandaracinaceae</taxon>
        <taxon>Sandaracinus</taxon>
    </lineage>
</organism>
<name>A0A0F6W2N9_9BACT</name>
<evidence type="ECO:0000313" key="1">
    <source>
        <dbReference type="EMBL" id="AKF05727.1"/>
    </source>
</evidence>
<keyword evidence="2" id="KW-1185">Reference proteome</keyword>
<dbReference type="AlphaFoldDB" id="A0A0F6W2N9"/>
<accession>A0A0F6W2N9</accession>
<dbReference type="KEGG" id="samy:DB32_002876"/>